<proteinExistence type="predicted"/>
<protein>
    <submittedName>
        <fullName evidence="2">Uncharacterized protein</fullName>
    </submittedName>
</protein>
<dbReference type="Proteomes" id="UP000887574">
    <property type="component" value="Unplaced"/>
</dbReference>
<sequence length="94" mass="10971">MALSRKYSILYYATQVSNTDRDAQQLFKLFIPSSIRYKFTKLVEILSIRRATTSEVHTIFDSMQSSIRMMVRRSSCKILTTSIKGVLMRLLRKT</sequence>
<accession>A0A915DA11</accession>
<name>A0A915DA11_9BILA</name>
<reference evidence="2" key="1">
    <citation type="submission" date="2022-11" db="UniProtKB">
        <authorList>
            <consortium name="WormBaseParasite"/>
        </authorList>
    </citation>
    <scope>IDENTIFICATION</scope>
</reference>
<organism evidence="1 2">
    <name type="scientific">Ditylenchus dipsaci</name>
    <dbReference type="NCBI Taxonomy" id="166011"/>
    <lineage>
        <taxon>Eukaryota</taxon>
        <taxon>Metazoa</taxon>
        <taxon>Ecdysozoa</taxon>
        <taxon>Nematoda</taxon>
        <taxon>Chromadorea</taxon>
        <taxon>Rhabditida</taxon>
        <taxon>Tylenchina</taxon>
        <taxon>Tylenchomorpha</taxon>
        <taxon>Sphaerularioidea</taxon>
        <taxon>Anguinidae</taxon>
        <taxon>Anguininae</taxon>
        <taxon>Ditylenchus</taxon>
    </lineage>
</organism>
<keyword evidence="1" id="KW-1185">Reference proteome</keyword>
<evidence type="ECO:0000313" key="1">
    <source>
        <dbReference type="Proteomes" id="UP000887574"/>
    </source>
</evidence>
<dbReference type="WBParaSite" id="jg17716">
    <property type="protein sequence ID" value="jg17716"/>
    <property type="gene ID" value="jg17716"/>
</dbReference>
<evidence type="ECO:0000313" key="2">
    <source>
        <dbReference type="WBParaSite" id="jg17716"/>
    </source>
</evidence>
<dbReference type="AlphaFoldDB" id="A0A915DA11"/>